<dbReference type="Proteomes" id="UP001139486">
    <property type="component" value="Unassembled WGS sequence"/>
</dbReference>
<protein>
    <submittedName>
        <fullName evidence="6">SDR family oxidoreductase</fullName>
    </submittedName>
</protein>
<dbReference type="PROSITE" id="PS00061">
    <property type="entry name" value="ADH_SHORT"/>
    <property type="match status" value="1"/>
</dbReference>
<dbReference type="GO" id="GO:0016491">
    <property type="term" value="F:oxidoreductase activity"/>
    <property type="evidence" value="ECO:0007669"/>
    <property type="project" value="UniProtKB-KW"/>
</dbReference>
<evidence type="ECO:0000256" key="3">
    <source>
        <dbReference type="RuleBase" id="RU000363"/>
    </source>
</evidence>
<evidence type="ECO:0000259" key="5">
    <source>
        <dbReference type="SMART" id="SM00822"/>
    </source>
</evidence>
<dbReference type="EMBL" id="JAMLDY010000004">
    <property type="protein sequence ID" value="MCP3734012.1"/>
    <property type="molecule type" value="Genomic_DNA"/>
</dbReference>
<reference evidence="6" key="1">
    <citation type="submission" date="2022-05" db="EMBL/GenBank/DDBJ databases">
        <title>Sphingomonas sp. strain RP10 Genome sequencing and assembly.</title>
        <authorList>
            <person name="Kim I."/>
        </authorList>
    </citation>
    <scope>NUCLEOTIDE SEQUENCE</scope>
    <source>
        <strain evidence="6">RP10</strain>
    </source>
</reference>
<comment type="caution">
    <text evidence="6">The sequence shown here is derived from an EMBL/GenBank/DDBJ whole genome shotgun (WGS) entry which is preliminary data.</text>
</comment>
<dbReference type="PANTHER" id="PTHR44196:SF1">
    <property type="entry name" value="DEHYDROGENASE_REDUCTASE SDR FAMILY MEMBER 7B"/>
    <property type="match status" value="1"/>
</dbReference>
<dbReference type="GO" id="GO:0016020">
    <property type="term" value="C:membrane"/>
    <property type="evidence" value="ECO:0007669"/>
    <property type="project" value="TreeGrafter"/>
</dbReference>
<comment type="similarity">
    <text evidence="1 3">Belongs to the short-chain dehydrogenases/reductases (SDR) family.</text>
</comment>
<keyword evidence="2" id="KW-0560">Oxidoreductase</keyword>
<dbReference type="InterPro" id="IPR020904">
    <property type="entry name" value="Sc_DH/Rdtase_CS"/>
</dbReference>
<evidence type="ECO:0000313" key="6">
    <source>
        <dbReference type="EMBL" id="MCP3734012.1"/>
    </source>
</evidence>
<dbReference type="Pfam" id="PF00106">
    <property type="entry name" value="adh_short"/>
    <property type="match status" value="1"/>
</dbReference>
<sequence length="337" mass="36098">MRSTSRFLASAPTSSVRAPGKADRHADGDCVRTTDIRAAVRGQVPDVCPPFVTDRIRDRHHPELTMPRKIRPKTILITGGASGIGAETARLAARKGHRIAVSDVDLAGAKAIADELGGGSFALPLDITNAAQWEKALDTVWKTFDGLDVLINNAGVVHPGNARSVDNAGHQRTIDINFMGPLKGMLAVFPRMLAQGHGQLVTVCSMSAFLPSPGLASYSASKHALRAFHHAMGMEERKGPIKFTIVHPTATETPMLEQEAQNDDTALAFAASPVTPQYVAEVIVDAMEKAKLEVFMPQDRARWIRNIGTNAQMLRKLADPGIEAGVAALNARRAAKG</sequence>
<evidence type="ECO:0000256" key="2">
    <source>
        <dbReference type="ARBA" id="ARBA00023002"/>
    </source>
</evidence>
<feature type="region of interest" description="Disordered" evidence="4">
    <location>
        <begin position="1"/>
        <end position="27"/>
    </location>
</feature>
<name>A0A9X2HPI2_9SPHN</name>
<gene>
    <name evidence="6" type="ORF">M9979_03865</name>
</gene>
<organism evidence="6 7">
    <name type="scientific">Sphingomonas liriopis</name>
    <dbReference type="NCBI Taxonomy" id="2949094"/>
    <lineage>
        <taxon>Bacteria</taxon>
        <taxon>Pseudomonadati</taxon>
        <taxon>Pseudomonadota</taxon>
        <taxon>Alphaproteobacteria</taxon>
        <taxon>Sphingomonadales</taxon>
        <taxon>Sphingomonadaceae</taxon>
        <taxon>Sphingomonas</taxon>
    </lineage>
</organism>
<proteinExistence type="inferred from homology"/>
<dbReference type="SMART" id="SM00822">
    <property type="entry name" value="PKS_KR"/>
    <property type="match status" value="1"/>
</dbReference>
<dbReference type="Gene3D" id="3.40.50.720">
    <property type="entry name" value="NAD(P)-binding Rossmann-like Domain"/>
    <property type="match status" value="1"/>
</dbReference>
<dbReference type="InterPro" id="IPR002347">
    <property type="entry name" value="SDR_fam"/>
</dbReference>
<dbReference type="PRINTS" id="PR00080">
    <property type="entry name" value="SDRFAMILY"/>
</dbReference>
<dbReference type="PANTHER" id="PTHR44196">
    <property type="entry name" value="DEHYDROGENASE/REDUCTASE SDR FAMILY MEMBER 7B"/>
    <property type="match status" value="1"/>
</dbReference>
<feature type="domain" description="Ketoreductase" evidence="5">
    <location>
        <begin position="73"/>
        <end position="238"/>
    </location>
</feature>
<dbReference type="CDD" id="cd05233">
    <property type="entry name" value="SDR_c"/>
    <property type="match status" value="1"/>
</dbReference>
<dbReference type="SUPFAM" id="SSF51735">
    <property type="entry name" value="NAD(P)-binding Rossmann-fold domains"/>
    <property type="match status" value="1"/>
</dbReference>
<dbReference type="InterPro" id="IPR036291">
    <property type="entry name" value="NAD(P)-bd_dom_sf"/>
</dbReference>
<dbReference type="RefSeq" id="WP_254288021.1">
    <property type="nucleotide sequence ID" value="NZ_JAMLDY010000004.1"/>
</dbReference>
<accession>A0A9X2HPI2</accession>
<evidence type="ECO:0000256" key="4">
    <source>
        <dbReference type="SAM" id="MobiDB-lite"/>
    </source>
</evidence>
<feature type="compositionally biased region" description="Polar residues" evidence="4">
    <location>
        <begin position="1"/>
        <end position="16"/>
    </location>
</feature>
<dbReference type="PRINTS" id="PR00081">
    <property type="entry name" value="GDHRDH"/>
</dbReference>
<dbReference type="AlphaFoldDB" id="A0A9X2HPI2"/>
<evidence type="ECO:0000256" key="1">
    <source>
        <dbReference type="ARBA" id="ARBA00006484"/>
    </source>
</evidence>
<evidence type="ECO:0000313" key="7">
    <source>
        <dbReference type="Proteomes" id="UP001139486"/>
    </source>
</evidence>
<keyword evidence="7" id="KW-1185">Reference proteome</keyword>
<dbReference type="InterPro" id="IPR057326">
    <property type="entry name" value="KR_dom"/>
</dbReference>